<dbReference type="SMART" id="SM00448">
    <property type="entry name" value="REC"/>
    <property type="match status" value="1"/>
</dbReference>
<feature type="domain" description="Response regulatory" evidence="8">
    <location>
        <begin position="2"/>
        <end position="116"/>
    </location>
</feature>
<dbReference type="InterPro" id="IPR016032">
    <property type="entry name" value="Sig_transdc_resp-reg_C-effctor"/>
</dbReference>
<feature type="modified residue" description="4-aspartylphosphate" evidence="6">
    <location>
        <position position="51"/>
    </location>
</feature>
<accession>A0A317JNC9</accession>
<dbReference type="SUPFAM" id="SSF52172">
    <property type="entry name" value="CheY-like"/>
    <property type="match status" value="1"/>
</dbReference>
<gene>
    <name evidence="10" type="ORF">C5B42_04750</name>
</gene>
<dbReference type="GO" id="GO:0032993">
    <property type="term" value="C:protein-DNA complex"/>
    <property type="evidence" value="ECO:0007669"/>
    <property type="project" value="TreeGrafter"/>
</dbReference>
<dbReference type="InterPro" id="IPR001789">
    <property type="entry name" value="Sig_transdc_resp-reg_receiver"/>
</dbReference>
<keyword evidence="5" id="KW-0804">Transcription</keyword>
<dbReference type="PROSITE" id="PS50110">
    <property type="entry name" value="RESPONSE_REGULATORY"/>
    <property type="match status" value="1"/>
</dbReference>
<dbReference type="Gene3D" id="3.40.50.2300">
    <property type="match status" value="1"/>
</dbReference>
<dbReference type="Pfam" id="PF00072">
    <property type="entry name" value="Response_reg"/>
    <property type="match status" value="1"/>
</dbReference>
<dbReference type="InterPro" id="IPR011006">
    <property type="entry name" value="CheY-like_superfamily"/>
</dbReference>
<dbReference type="Gene3D" id="6.10.250.690">
    <property type="match status" value="1"/>
</dbReference>
<evidence type="ECO:0000313" key="11">
    <source>
        <dbReference type="Proteomes" id="UP000246104"/>
    </source>
</evidence>
<dbReference type="EMBL" id="PSRQ01000052">
    <property type="protein sequence ID" value="PWU22945.1"/>
    <property type="molecule type" value="Genomic_DNA"/>
</dbReference>
<keyword evidence="1 6" id="KW-0597">Phosphoprotein</keyword>
<dbReference type="AlphaFoldDB" id="A0A317JNC9"/>
<dbReference type="CDD" id="cd19935">
    <property type="entry name" value="REC_OmpR_CusR-like"/>
    <property type="match status" value="1"/>
</dbReference>
<dbReference type="PROSITE" id="PS51755">
    <property type="entry name" value="OMPR_PHOB"/>
    <property type="match status" value="1"/>
</dbReference>
<name>A0A317JNC9_9BACT</name>
<dbReference type="Pfam" id="PF00486">
    <property type="entry name" value="Trans_reg_C"/>
    <property type="match status" value="1"/>
</dbReference>
<dbReference type="CDD" id="cd00383">
    <property type="entry name" value="trans_reg_C"/>
    <property type="match status" value="1"/>
</dbReference>
<dbReference type="Gene3D" id="1.10.10.10">
    <property type="entry name" value="Winged helix-like DNA-binding domain superfamily/Winged helix DNA-binding domain"/>
    <property type="match status" value="1"/>
</dbReference>
<dbReference type="GO" id="GO:0005829">
    <property type="term" value="C:cytosol"/>
    <property type="evidence" value="ECO:0007669"/>
    <property type="project" value="TreeGrafter"/>
</dbReference>
<dbReference type="InterPro" id="IPR039420">
    <property type="entry name" value="WalR-like"/>
</dbReference>
<evidence type="ECO:0000256" key="5">
    <source>
        <dbReference type="ARBA" id="ARBA00023163"/>
    </source>
</evidence>
<evidence type="ECO:0000313" key="10">
    <source>
        <dbReference type="EMBL" id="PWU22945.1"/>
    </source>
</evidence>
<sequence>MRILVIEDEQKIANSIKKGLEQEHFVVDVAYDGEAGFDLASTGSYDVLVLDRLLPGKDGINITRELRQNNIHTPILMLTALGEIEDKVRGLDTGADDYLSKPFAFAELIARLHSLTRRPPVITEQIITVDSLTINLTTHDIRRADASVNCTKKEYMLLEYLARNTNRTISKDEIIEHVWPFEADILPNTVEVYIGYLRKKIDVAFPNEPPLIHTVRGFGYRFGK</sequence>
<evidence type="ECO:0000259" key="8">
    <source>
        <dbReference type="PROSITE" id="PS50110"/>
    </source>
</evidence>
<dbReference type="GO" id="GO:0006355">
    <property type="term" value="P:regulation of DNA-templated transcription"/>
    <property type="evidence" value="ECO:0007669"/>
    <property type="project" value="InterPro"/>
</dbReference>
<organism evidence="10 11">
    <name type="scientific">Candidatus Cerribacteria bacterium 'Amazon FNV 2010 28 9'</name>
    <dbReference type="NCBI Taxonomy" id="2081795"/>
    <lineage>
        <taxon>Bacteria</taxon>
        <taxon>Candidatus Cerribacteria</taxon>
    </lineage>
</organism>
<evidence type="ECO:0000256" key="6">
    <source>
        <dbReference type="PROSITE-ProRule" id="PRU00169"/>
    </source>
</evidence>
<dbReference type="FunFam" id="3.40.50.2300:FF:000002">
    <property type="entry name" value="DNA-binding response regulator PhoP"/>
    <property type="match status" value="1"/>
</dbReference>
<evidence type="ECO:0000256" key="7">
    <source>
        <dbReference type="PROSITE-ProRule" id="PRU01091"/>
    </source>
</evidence>
<dbReference type="InterPro" id="IPR001867">
    <property type="entry name" value="OmpR/PhoB-type_DNA-bd"/>
</dbReference>
<dbReference type="SUPFAM" id="SSF46894">
    <property type="entry name" value="C-terminal effector domain of the bipartite response regulators"/>
    <property type="match status" value="1"/>
</dbReference>
<comment type="caution">
    <text evidence="10">The sequence shown here is derived from an EMBL/GenBank/DDBJ whole genome shotgun (WGS) entry which is preliminary data.</text>
</comment>
<feature type="DNA-binding region" description="OmpR/PhoB-type" evidence="7">
    <location>
        <begin position="124"/>
        <end position="224"/>
    </location>
</feature>
<feature type="domain" description="OmpR/PhoB-type" evidence="9">
    <location>
        <begin position="124"/>
        <end position="224"/>
    </location>
</feature>
<keyword evidence="4 7" id="KW-0238">DNA-binding</keyword>
<keyword evidence="2" id="KW-0902">Two-component regulatory system</keyword>
<dbReference type="PANTHER" id="PTHR48111">
    <property type="entry name" value="REGULATOR OF RPOS"/>
    <property type="match status" value="1"/>
</dbReference>
<evidence type="ECO:0000259" key="9">
    <source>
        <dbReference type="PROSITE" id="PS51755"/>
    </source>
</evidence>
<evidence type="ECO:0000256" key="2">
    <source>
        <dbReference type="ARBA" id="ARBA00023012"/>
    </source>
</evidence>
<dbReference type="PANTHER" id="PTHR48111:SF22">
    <property type="entry name" value="REGULATOR OF RPOS"/>
    <property type="match status" value="1"/>
</dbReference>
<dbReference type="GO" id="GO:0000976">
    <property type="term" value="F:transcription cis-regulatory region binding"/>
    <property type="evidence" value="ECO:0007669"/>
    <property type="project" value="TreeGrafter"/>
</dbReference>
<evidence type="ECO:0000256" key="3">
    <source>
        <dbReference type="ARBA" id="ARBA00023015"/>
    </source>
</evidence>
<evidence type="ECO:0000256" key="4">
    <source>
        <dbReference type="ARBA" id="ARBA00023125"/>
    </source>
</evidence>
<keyword evidence="3" id="KW-0805">Transcription regulation</keyword>
<dbReference type="InterPro" id="IPR036388">
    <property type="entry name" value="WH-like_DNA-bd_sf"/>
</dbReference>
<protein>
    <submittedName>
        <fullName evidence="10">DNA-binding response regulator</fullName>
    </submittedName>
</protein>
<dbReference type="Proteomes" id="UP000246104">
    <property type="component" value="Unassembled WGS sequence"/>
</dbReference>
<dbReference type="SMART" id="SM00862">
    <property type="entry name" value="Trans_reg_C"/>
    <property type="match status" value="1"/>
</dbReference>
<evidence type="ECO:0000256" key="1">
    <source>
        <dbReference type="ARBA" id="ARBA00022553"/>
    </source>
</evidence>
<dbReference type="GO" id="GO:0000156">
    <property type="term" value="F:phosphorelay response regulator activity"/>
    <property type="evidence" value="ECO:0007669"/>
    <property type="project" value="TreeGrafter"/>
</dbReference>
<reference evidence="10 11" key="1">
    <citation type="submission" date="2018-02" db="EMBL/GenBank/DDBJ databases">
        <title>Genomic Reconstructions from Amazon Rainforest and Pasture Soil Reveal Novel Insights into the Physiology of Candidate Phyla in Tropical Sites.</title>
        <authorList>
            <person name="Kroeger M.E."/>
            <person name="Delmont T."/>
            <person name="Eren A.M."/>
            <person name="Guo J."/>
            <person name="Meyer K.M."/>
            <person name="Khan K."/>
            <person name="Rodrigues J.L.M."/>
            <person name="Bohannan B.J.M."/>
            <person name="Tringe S."/>
            <person name="Borges C.D."/>
            <person name="Tiedje J."/>
            <person name="Tsai S.M."/>
            <person name="Nusslein K."/>
        </authorList>
    </citation>
    <scope>NUCLEOTIDE SEQUENCE [LARGE SCALE GENOMIC DNA]</scope>
    <source>
        <strain evidence="10">Amazon FNV 2010 28 9</strain>
    </source>
</reference>
<proteinExistence type="predicted"/>